<organism evidence="1 2">
    <name type="scientific">Candidatus Staskawiczbacteria bacterium RIFOXYC1_FULL_38_18</name>
    <dbReference type="NCBI Taxonomy" id="1802229"/>
    <lineage>
        <taxon>Bacteria</taxon>
        <taxon>Candidatus Staskawicziibacteriota</taxon>
    </lineage>
</organism>
<sequence>MSNSTKIHEIHLPGGLNFFKNLTRELLPYYAEPVGSHLFIVEGTITKPRIGIRYPGYKLKQRILKRPNKNSALWANLYDFEVIPFEKRHEGSSVGFTYANLLKDFETHKKKNKFFWKMIVRLHDNNTIDKEPPKLNGINSRQFLEMLKWMWAQEDLNYKLSWKECCSTLPYRLQNRNGGPTSKGAGRDKFYAALILVYENHFDAASMRKIIP</sequence>
<evidence type="ECO:0000313" key="1">
    <source>
        <dbReference type="EMBL" id="OGZ85587.1"/>
    </source>
</evidence>
<comment type="caution">
    <text evidence="1">The sequence shown here is derived from an EMBL/GenBank/DDBJ whole genome shotgun (WGS) entry which is preliminary data.</text>
</comment>
<dbReference type="EMBL" id="MHPP01000001">
    <property type="protein sequence ID" value="OGZ85587.1"/>
    <property type="molecule type" value="Genomic_DNA"/>
</dbReference>
<name>A0A1G2JEW2_9BACT</name>
<dbReference type="Proteomes" id="UP000177751">
    <property type="component" value="Unassembled WGS sequence"/>
</dbReference>
<dbReference type="AlphaFoldDB" id="A0A1G2JEW2"/>
<protein>
    <submittedName>
        <fullName evidence="1">Uncharacterized protein</fullName>
    </submittedName>
</protein>
<evidence type="ECO:0000313" key="2">
    <source>
        <dbReference type="Proteomes" id="UP000177751"/>
    </source>
</evidence>
<reference evidence="1 2" key="1">
    <citation type="journal article" date="2016" name="Nat. Commun.">
        <title>Thousands of microbial genomes shed light on interconnected biogeochemical processes in an aquifer system.</title>
        <authorList>
            <person name="Anantharaman K."/>
            <person name="Brown C.T."/>
            <person name="Hug L.A."/>
            <person name="Sharon I."/>
            <person name="Castelle C.J."/>
            <person name="Probst A.J."/>
            <person name="Thomas B.C."/>
            <person name="Singh A."/>
            <person name="Wilkins M.J."/>
            <person name="Karaoz U."/>
            <person name="Brodie E.L."/>
            <person name="Williams K.H."/>
            <person name="Hubbard S.S."/>
            <person name="Banfield J.F."/>
        </authorList>
    </citation>
    <scope>NUCLEOTIDE SEQUENCE [LARGE SCALE GENOMIC DNA]</scope>
</reference>
<accession>A0A1G2JEW2</accession>
<proteinExistence type="predicted"/>
<gene>
    <name evidence="1" type="ORF">A2401_02445</name>
</gene>